<proteinExistence type="predicted"/>
<evidence type="ECO:0000313" key="1">
    <source>
        <dbReference type="EMBL" id="CAG8448517.1"/>
    </source>
</evidence>
<comment type="caution">
    <text evidence="1">The sequence shown here is derived from an EMBL/GenBank/DDBJ whole genome shotgun (WGS) entry which is preliminary data.</text>
</comment>
<dbReference type="Proteomes" id="UP000789759">
    <property type="component" value="Unassembled WGS sequence"/>
</dbReference>
<name>A0A9N8VA77_9GLOM</name>
<organism evidence="1 2">
    <name type="scientific">Cetraspora pellucida</name>
    <dbReference type="NCBI Taxonomy" id="1433469"/>
    <lineage>
        <taxon>Eukaryota</taxon>
        <taxon>Fungi</taxon>
        <taxon>Fungi incertae sedis</taxon>
        <taxon>Mucoromycota</taxon>
        <taxon>Glomeromycotina</taxon>
        <taxon>Glomeromycetes</taxon>
        <taxon>Diversisporales</taxon>
        <taxon>Gigasporaceae</taxon>
        <taxon>Cetraspora</taxon>
    </lineage>
</organism>
<protein>
    <submittedName>
        <fullName evidence="1">14283_t:CDS:1</fullName>
    </submittedName>
</protein>
<sequence>MTDISNVITSRKPTQLEGLAINGQLTLNKLINTVEEIFTTLATFSSSENTEDIRQKVTESQNKYKNVSDELNNIIGQIDVIWTKKKEETSTENNMELSEPKKDPEIKGLIETRDSLLQESETQKNHLKELLDQTYELQFLIQTLLASCEQQEVVLPDS</sequence>
<keyword evidence="2" id="KW-1185">Reference proteome</keyword>
<reference evidence="1" key="1">
    <citation type="submission" date="2021-06" db="EMBL/GenBank/DDBJ databases">
        <authorList>
            <person name="Kallberg Y."/>
            <person name="Tangrot J."/>
            <person name="Rosling A."/>
        </authorList>
    </citation>
    <scope>NUCLEOTIDE SEQUENCE</scope>
    <source>
        <strain evidence="1">FL966</strain>
    </source>
</reference>
<dbReference type="EMBL" id="CAJVQA010000001">
    <property type="protein sequence ID" value="CAG8448517.1"/>
    <property type="molecule type" value="Genomic_DNA"/>
</dbReference>
<accession>A0A9N8VA77</accession>
<gene>
    <name evidence="1" type="ORF">CPELLU_LOCUS2</name>
</gene>
<dbReference type="AlphaFoldDB" id="A0A9N8VA77"/>
<evidence type="ECO:0000313" key="2">
    <source>
        <dbReference type="Proteomes" id="UP000789759"/>
    </source>
</evidence>
<dbReference type="OrthoDB" id="2370801at2759"/>